<protein>
    <submittedName>
        <fullName evidence="5">Helix-turn-helix transcriptional regulator</fullName>
    </submittedName>
</protein>
<dbReference type="SUPFAM" id="SSF46689">
    <property type="entry name" value="Homeodomain-like"/>
    <property type="match status" value="1"/>
</dbReference>
<name>A0ABU4ARC2_9HYPH</name>
<keyword evidence="2" id="KW-0238">DNA-binding</keyword>
<proteinExistence type="predicted"/>
<comment type="caution">
    <text evidence="5">The sequence shown here is derived from an EMBL/GenBank/DDBJ whole genome shotgun (WGS) entry which is preliminary data.</text>
</comment>
<dbReference type="Gene3D" id="1.10.10.60">
    <property type="entry name" value="Homeodomain-like"/>
    <property type="match status" value="1"/>
</dbReference>
<keyword evidence="1" id="KW-0805">Transcription regulation</keyword>
<dbReference type="InterPro" id="IPR009057">
    <property type="entry name" value="Homeodomain-like_sf"/>
</dbReference>
<dbReference type="RefSeq" id="WP_317562507.1">
    <property type="nucleotide sequence ID" value="NZ_JAWLIP010000012.1"/>
</dbReference>
<dbReference type="SMART" id="SM00342">
    <property type="entry name" value="HTH_ARAC"/>
    <property type="match status" value="1"/>
</dbReference>
<evidence type="ECO:0000256" key="3">
    <source>
        <dbReference type="ARBA" id="ARBA00023163"/>
    </source>
</evidence>
<gene>
    <name evidence="5" type="ORF">R2G56_21045</name>
</gene>
<keyword evidence="3" id="KW-0804">Transcription</keyword>
<evidence type="ECO:0000259" key="4">
    <source>
        <dbReference type="PROSITE" id="PS01124"/>
    </source>
</evidence>
<sequence length="323" mass="36130">MAGSFEKPTVEVKLEAEGGGRHAGSAYDSEAMSALPFGTCELERFELKDGVILHLTRMHFREETEMEIGNTQPPGTVSFMACASGVVHYDLNGCDGVFTNRDNLAMHLPEHRGTFRVMPGKAVCAVGICLREEMIESRLGFAPPSAMHRLFHMEERTVQHFETRPDVRFLCAMMNDSQLGGEMRRLHLEGTVNALLAIYCDVIRQSGLKEDEHAISERDRTMACAAQDVVLSRLADAPGLEELAREVGMAPRRLNEVFRQAFGETVAEFTRNARLDEAARRIKLERVSIKQAAWDAGYRHVANFSRAFQSRFGCTPGDHSRRL</sequence>
<evidence type="ECO:0000256" key="2">
    <source>
        <dbReference type="ARBA" id="ARBA00023125"/>
    </source>
</evidence>
<dbReference type="InterPro" id="IPR018062">
    <property type="entry name" value="HTH_AraC-typ_CS"/>
</dbReference>
<dbReference type="PROSITE" id="PS00041">
    <property type="entry name" value="HTH_ARAC_FAMILY_1"/>
    <property type="match status" value="1"/>
</dbReference>
<accession>A0ABU4ARC2</accession>
<reference evidence="5 6" key="1">
    <citation type="submission" date="2023-10" db="EMBL/GenBank/DDBJ databases">
        <authorList>
            <person name="Venkata Ramana C."/>
            <person name="Sasikala C."/>
            <person name="Dhurka M."/>
        </authorList>
    </citation>
    <scope>NUCLEOTIDE SEQUENCE [LARGE SCALE GENOMIC DNA]</scope>
    <source>
        <strain evidence="5 6">KCTC 32151</strain>
    </source>
</reference>
<feature type="domain" description="HTH araC/xylS-type" evidence="4">
    <location>
        <begin position="224"/>
        <end position="322"/>
    </location>
</feature>
<dbReference type="PANTHER" id="PTHR47893">
    <property type="entry name" value="REGULATORY PROTEIN PCHR"/>
    <property type="match status" value="1"/>
</dbReference>
<dbReference type="EMBL" id="JAWLIP010000012">
    <property type="protein sequence ID" value="MDV6228783.1"/>
    <property type="molecule type" value="Genomic_DNA"/>
</dbReference>
<organism evidence="5 6">
    <name type="scientific">Nitratireductor aquimarinus</name>
    <dbReference type="NCBI Taxonomy" id="889300"/>
    <lineage>
        <taxon>Bacteria</taxon>
        <taxon>Pseudomonadati</taxon>
        <taxon>Pseudomonadota</taxon>
        <taxon>Alphaproteobacteria</taxon>
        <taxon>Hyphomicrobiales</taxon>
        <taxon>Phyllobacteriaceae</taxon>
        <taxon>Nitratireductor</taxon>
    </lineage>
</organism>
<evidence type="ECO:0000313" key="5">
    <source>
        <dbReference type="EMBL" id="MDV6228783.1"/>
    </source>
</evidence>
<evidence type="ECO:0000313" key="6">
    <source>
        <dbReference type="Proteomes" id="UP001185659"/>
    </source>
</evidence>
<dbReference type="Pfam" id="PF12833">
    <property type="entry name" value="HTH_18"/>
    <property type="match status" value="1"/>
</dbReference>
<dbReference type="InterPro" id="IPR053142">
    <property type="entry name" value="PchR_regulatory_protein"/>
</dbReference>
<evidence type="ECO:0000256" key="1">
    <source>
        <dbReference type="ARBA" id="ARBA00023015"/>
    </source>
</evidence>
<keyword evidence="6" id="KW-1185">Reference proteome</keyword>
<dbReference type="PANTHER" id="PTHR47893:SF1">
    <property type="entry name" value="REGULATORY PROTEIN PCHR"/>
    <property type="match status" value="1"/>
</dbReference>
<dbReference type="InterPro" id="IPR018060">
    <property type="entry name" value="HTH_AraC"/>
</dbReference>
<dbReference type="Proteomes" id="UP001185659">
    <property type="component" value="Unassembled WGS sequence"/>
</dbReference>
<dbReference type="PROSITE" id="PS01124">
    <property type="entry name" value="HTH_ARAC_FAMILY_2"/>
    <property type="match status" value="1"/>
</dbReference>